<protein>
    <submittedName>
        <fullName evidence="7">RNA polymerase sigma-70 factor</fullName>
    </submittedName>
</protein>
<dbReference type="OrthoDB" id="679904at2"/>
<dbReference type="Pfam" id="PF08281">
    <property type="entry name" value="Sigma70_r4_2"/>
    <property type="match status" value="1"/>
</dbReference>
<dbReference type="Gene3D" id="1.10.1740.10">
    <property type="match status" value="1"/>
</dbReference>
<dbReference type="Pfam" id="PF04542">
    <property type="entry name" value="Sigma70_r2"/>
    <property type="match status" value="1"/>
</dbReference>
<dbReference type="EMBL" id="CP001681">
    <property type="protein sequence ID" value="ACU05339.1"/>
    <property type="molecule type" value="Genomic_DNA"/>
</dbReference>
<feature type="domain" description="RNA polymerase sigma-70 region 2" evidence="5">
    <location>
        <begin position="27"/>
        <end position="91"/>
    </location>
</feature>
<sequence length="188" mass="21760">MTTYGSYTDLELAALLRGGDQYAFSEIYDRYMPLLLRHAVDMLHDEDQAQDVVQDIFQMLWEKAGELEIHTSFSAFLYKATRFRVLKQIRHSKIASQYTELVKTEFEKGVASTDEAIDEKELAFKIEKGLAKLPAKMREVFELSRMQDLSHKEIAKQLHLSDHTVKRQVSNALKIMRESLNKGLSLFI</sequence>
<dbReference type="InterPro" id="IPR013249">
    <property type="entry name" value="RNA_pol_sigma70_r4_t2"/>
</dbReference>
<dbReference type="GO" id="GO:0016987">
    <property type="term" value="F:sigma factor activity"/>
    <property type="evidence" value="ECO:0007669"/>
    <property type="project" value="UniProtKB-KW"/>
</dbReference>
<evidence type="ECO:0000256" key="1">
    <source>
        <dbReference type="ARBA" id="ARBA00010641"/>
    </source>
</evidence>
<dbReference type="RefSeq" id="WP_015808948.1">
    <property type="nucleotide sequence ID" value="NC_013061.1"/>
</dbReference>
<dbReference type="InterPro" id="IPR014327">
    <property type="entry name" value="RNA_pol_sigma70_bacteroid"/>
</dbReference>
<evidence type="ECO:0000259" key="6">
    <source>
        <dbReference type="Pfam" id="PF08281"/>
    </source>
</evidence>
<keyword evidence="2" id="KW-0805">Transcription regulation</keyword>
<proteinExistence type="inferred from homology"/>
<keyword evidence="3" id="KW-0731">Sigma factor</keyword>
<evidence type="ECO:0000256" key="4">
    <source>
        <dbReference type="ARBA" id="ARBA00023163"/>
    </source>
</evidence>
<dbReference type="CDD" id="cd06171">
    <property type="entry name" value="Sigma70_r4"/>
    <property type="match status" value="1"/>
</dbReference>
<keyword evidence="8" id="KW-1185">Reference proteome</keyword>
<dbReference type="NCBIfam" id="TIGR02985">
    <property type="entry name" value="Sig70_bacteroi1"/>
    <property type="match status" value="1"/>
</dbReference>
<dbReference type="PANTHER" id="PTHR43133">
    <property type="entry name" value="RNA POLYMERASE ECF-TYPE SIGMA FACTO"/>
    <property type="match status" value="1"/>
</dbReference>
<dbReference type="InterPro" id="IPR014284">
    <property type="entry name" value="RNA_pol_sigma-70_dom"/>
</dbReference>
<keyword evidence="4" id="KW-0804">Transcription</keyword>
<dbReference type="KEGG" id="phe:Phep_3144"/>
<dbReference type="InterPro" id="IPR039425">
    <property type="entry name" value="RNA_pol_sigma-70-like"/>
</dbReference>
<accession>C6Y3B4</accession>
<dbReference type="HOGENOM" id="CLU_047691_4_1_10"/>
<evidence type="ECO:0000256" key="2">
    <source>
        <dbReference type="ARBA" id="ARBA00023015"/>
    </source>
</evidence>
<dbReference type="AlphaFoldDB" id="C6Y3B4"/>
<dbReference type="NCBIfam" id="TIGR02937">
    <property type="entry name" value="sigma70-ECF"/>
    <property type="match status" value="1"/>
</dbReference>
<gene>
    <name evidence="7" type="ordered locus">Phep_3144</name>
</gene>
<dbReference type="Gene3D" id="1.10.10.10">
    <property type="entry name" value="Winged helix-like DNA-binding domain superfamily/Winged helix DNA-binding domain"/>
    <property type="match status" value="1"/>
</dbReference>
<reference evidence="7 8" key="1">
    <citation type="journal article" date="2009" name="Stand. Genomic Sci.">
        <title>Complete genome sequence of Pedobacter heparinus type strain (HIM 762-3).</title>
        <authorList>
            <person name="Han C."/>
            <person name="Spring S."/>
            <person name="Lapidus A."/>
            <person name="Del Rio T.G."/>
            <person name="Tice H."/>
            <person name="Copeland A."/>
            <person name="Cheng J.F."/>
            <person name="Lucas S."/>
            <person name="Chen F."/>
            <person name="Nolan M."/>
            <person name="Bruce D."/>
            <person name="Goodwin L."/>
            <person name="Pitluck S."/>
            <person name="Ivanova N."/>
            <person name="Mavromatis K."/>
            <person name="Mikhailova N."/>
            <person name="Pati A."/>
            <person name="Chen A."/>
            <person name="Palaniappan K."/>
            <person name="Land M."/>
            <person name="Hauser L."/>
            <person name="Chang Y.J."/>
            <person name="Jeffries C.C."/>
            <person name="Saunders E."/>
            <person name="Chertkov O."/>
            <person name="Brettin T."/>
            <person name="Goker M."/>
            <person name="Rohde M."/>
            <person name="Bristow J."/>
            <person name="Eisen J.A."/>
            <person name="Markowitz V."/>
            <person name="Hugenholtz P."/>
            <person name="Kyrpides N.C."/>
            <person name="Klenk H.P."/>
            <person name="Detter J.C."/>
        </authorList>
    </citation>
    <scope>NUCLEOTIDE SEQUENCE [LARGE SCALE GENOMIC DNA]</scope>
    <source>
        <strain evidence="8">ATCC 13125 / DSM 2366 / CIP 104194 / JCM 7457 / NBRC 12017 / NCIMB 9290 / NRRL B-14731 / HIM 762-3</strain>
    </source>
</reference>
<dbReference type="InterPro" id="IPR013325">
    <property type="entry name" value="RNA_pol_sigma_r2"/>
</dbReference>
<evidence type="ECO:0000256" key="3">
    <source>
        <dbReference type="ARBA" id="ARBA00023082"/>
    </source>
</evidence>
<dbReference type="STRING" id="485917.Phep_3144"/>
<dbReference type="SUPFAM" id="SSF88946">
    <property type="entry name" value="Sigma2 domain of RNA polymerase sigma factors"/>
    <property type="match status" value="1"/>
</dbReference>
<evidence type="ECO:0000313" key="7">
    <source>
        <dbReference type="EMBL" id="ACU05339.1"/>
    </source>
</evidence>
<feature type="domain" description="RNA polymerase sigma factor 70 region 4 type 2" evidence="6">
    <location>
        <begin position="126"/>
        <end position="174"/>
    </location>
</feature>
<dbReference type="GO" id="GO:0003677">
    <property type="term" value="F:DNA binding"/>
    <property type="evidence" value="ECO:0007669"/>
    <property type="project" value="InterPro"/>
</dbReference>
<evidence type="ECO:0000259" key="5">
    <source>
        <dbReference type="Pfam" id="PF04542"/>
    </source>
</evidence>
<dbReference type="eggNOG" id="COG1595">
    <property type="taxonomic scope" value="Bacteria"/>
</dbReference>
<dbReference type="InterPro" id="IPR036388">
    <property type="entry name" value="WH-like_DNA-bd_sf"/>
</dbReference>
<dbReference type="SUPFAM" id="SSF88659">
    <property type="entry name" value="Sigma3 and sigma4 domains of RNA polymerase sigma factors"/>
    <property type="match status" value="1"/>
</dbReference>
<dbReference type="InterPro" id="IPR013324">
    <property type="entry name" value="RNA_pol_sigma_r3/r4-like"/>
</dbReference>
<evidence type="ECO:0000313" key="8">
    <source>
        <dbReference type="Proteomes" id="UP000000852"/>
    </source>
</evidence>
<dbReference type="PANTHER" id="PTHR43133:SF46">
    <property type="entry name" value="RNA POLYMERASE SIGMA-70 FACTOR ECF SUBFAMILY"/>
    <property type="match status" value="1"/>
</dbReference>
<dbReference type="InterPro" id="IPR007627">
    <property type="entry name" value="RNA_pol_sigma70_r2"/>
</dbReference>
<dbReference type="GO" id="GO:0006352">
    <property type="term" value="P:DNA-templated transcription initiation"/>
    <property type="evidence" value="ECO:0007669"/>
    <property type="project" value="InterPro"/>
</dbReference>
<organism evidence="7 8">
    <name type="scientific">Pedobacter heparinus (strain ATCC 13125 / DSM 2366 / CIP 104194 / JCM 7457 / NBRC 12017 / NCIMB 9290 / NRRL B-14731 / HIM 762-3)</name>
    <dbReference type="NCBI Taxonomy" id="485917"/>
    <lineage>
        <taxon>Bacteria</taxon>
        <taxon>Pseudomonadati</taxon>
        <taxon>Bacteroidota</taxon>
        <taxon>Sphingobacteriia</taxon>
        <taxon>Sphingobacteriales</taxon>
        <taxon>Sphingobacteriaceae</taxon>
        <taxon>Pedobacter</taxon>
    </lineage>
</organism>
<name>C6Y3B4_PEDHD</name>
<comment type="similarity">
    <text evidence="1">Belongs to the sigma-70 factor family. ECF subfamily.</text>
</comment>
<dbReference type="Proteomes" id="UP000000852">
    <property type="component" value="Chromosome"/>
</dbReference>